<protein>
    <submittedName>
        <fullName evidence="7">ECF RNA polymerase sigma factor SigW</fullName>
    </submittedName>
</protein>
<comment type="caution">
    <text evidence="7">The sequence shown here is derived from an EMBL/GenBank/DDBJ whole genome shotgun (WGS) entry which is preliminary data.</text>
</comment>
<dbReference type="Pfam" id="PF04542">
    <property type="entry name" value="Sigma70_r2"/>
    <property type="match status" value="1"/>
</dbReference>
<evidence type="ECO:0000256" key="2">
    <source>
        <dbReference type="ARBA" id="ARBA00023015"/>
    </source>
</evidence>
<evidence type="ECO:0000256" key="4">
    <source>
        <dbReference type="ARBA" id="ARBA00023163"/>
    </source>
</evidence>
<evidence type="ECO:0000259" key="5">
    <source>
        <dbReference type="Pfam" id="PF04542"/>
    </source>
</evidence>
<dbReference type="InterPro" id="IPR013249">
    <property type="entry name" value="RNA_pol_sigma70_r4_t2"/>
</dbReference>
<comment type="similarity">
    <text evidence="1">Belongs to the sigma-70 factor family. ECF subfamily.</text>
</comment>
<dbReference type="GO" id="GO:0003677">
    <property type="term" value="F:DNA binding"/>
    <property type="evidence" value="ECO:0007669"/>
    <property type="project" value="InterPro"/>
</dbReference>
<evidence type="ECO:0000256" key="1">
    <source>
        <dbReference type="ARBA" id="ARBA00010641"/>
    </source>
</evidence>
<dbReference type="PANTHER" id="PTHR43133:SF60">
    <property type="entry name" value="RNA POLYMERASE SIGMA FACTOR SIGV"/>
    <property type="match status" value="1"/>
</dbReference>
<dbReference type="GO" id="GO:0006352">
    <property type="term" value="P:DNA-templated transcription initiation"/>
    <property type="evidence" value="ECO:0007669"/>
    <property type="project" value="InterPro"/>
</dbReference>
<keyword evidence="2" id="KW-0805">Transcription regulation</keyword>
<dbReference type="InterPro" id="IPR013325">
    <property type="entry name" value="RNA_pol_sigma_r2"/>
</dbReference>
<keyword evidence="3" id="KW-0731">Sigma factor</keyword>
<dbReference type="Gene3D" id="1.10.1740.10">
    <property type="match status" value="1"/>
</dbReference>
<dbReference type="Proteomes" id="UP000070456">
    <property type="component" value="Unassembled WGS sequence"/>
</dbReference>
<proteinExistence type="inferred from homology"/>
<dbReference type="SUPFAM" id="SSF88946">
    <property type="entry name" value="Sigma2 domain of RNA polymerase sigma factors"/>
    <property type="match status" value="1"/>
</dbReference>
<dbReference type="InterPro" id="IPR007627">
    <property type="entry name" value="RNA_pol_sigma70_r2"/>
</dbReference>
<dbReference type="STRING" id="520762.AN619_28820"/>
<dbReference type="InterPro" id="IPR036388">
    <property type="entry name" value="WH-like_DNA-bd_sf"/>
</dbReference>
<reference evidence="7 8" key="1">
    <citation type="submission" date="2015-12" db="EMBL/GenBank/DDBJ databases">
        <title>Draft genome sequence of the thermoanaerobe Thermotalea metallivorans, an isolate from the runoff channel of the Great Artesian Basin, Australia.</title>
        <authorList>
            <person name="Patel B.K."/>
        </authorList>
    </citation>
    <scope>NUCLEOTIDE SEQUENCE [LARGE SCALE GENOMIC DNA]</scope>
    <source>
        <strain evidence="7 8">B2-1</strain>
    </source>
</reference>
<organism evidence="7 8">
    <name type="scientific">Thermotalea metallivorans</name>
    <dbReference type="NCBI Taxonomy" id="520762"/>
    <lineage>
        <taxon>Bacteria</taxon>
        <taxon>Bacillati</taxon>
        <taxon>Bacillota</taxon>
        <taxon>Clostridia</taxon>
        <taxon>Peptostreptococcales</taxon>
        <taxon>Thermotaleaceae</taxon>
        <taxon>Thermotalea</taxon>
    </lineage>
</organism>
<dbReference type="RefSeq" id="WP_068557969.1">
    <property type="nucleotide sequence ID" value="NZ_LOEE01000076.1"/>
</dbReference>
<dbReference type="PANTHER" id="PTHR43133">
    <property type="entry name" value="RNA POLYMERASE ECF-TYPE SIGMA FACTO"/>
    <property type="match status" value="1"/>
</dbReference>
<feature type="domain" description="RNA polymerase sigma factor 70 region 4 type 2" evidence="6">
    <location>
        <begin position="127"/>
        <end position="179"/>
    </location>
</feature>
<feature type="domain" description="RNA polymerase sigma-70 region 2" evidence="5">
    <location>
        <begin position="23"/>
        <end position="89"/>
    </location>
</feature>
<dbReference type="SUPFAM" id="SSF88659">
    <property type="entry name" value="Sigma3 and sigma4 domains of RNA polymerase sigma factors"/>
    <property type="match status" value="1"/>
</dbReference>
<dbReference type="InterPro" id="IPR014284">
    <property type="entry name" value="RNA_pol_sigma-70_dom"/>
</dbReference>
<gene>
    <name evidence="7" type="primary">sigW_3</name>
    <name evidence="7" type="ORF">AN619_28820</name>
</gene>
<accession>A0A140KZR5</accession>
<dbReference type="Pfam" id="PF08281">
    <property type="entry name" value="Sigma70_r4_2"/>
    <property type="match status" value="1"/>
</dbReference>
<sequence>MDVSDKKLIRLCKDHHEEGYGLLLEKYEKYIYRLCYYYAHSKEDVLDLMQEVYIKIYRNMERFDENRPLLPWLKTLTVNVCLNFIRQKKVQALSVRISPDGEENSPEQWIACGTSIEQEITFLDIKRSLEQAIKELPEDMKTAVILRHVEGMSYQQIAEVMDLPLGTVKTHLFRGRRLLKDRLKNEGLWEV</sequence>
<evidence type="ECO:0000313" key="7">
    <source>
        <dbReference type="EMBL" id="KXG73790.1"/>
    </source>
</evidence>
<dbReference type="OrthoDB" id="9782703at2"/>
<keyword evidence="8" id="KW-1185">Reference proteome</keyword>
<evidence type="ECO:0000259" key="6">
    <source>
        <dbReference type="Pfam" id="PF08281"/>
    </source>
</evidence>
<evidence type="ECO:0000256" key="3">
    <source>
        <dbReference type="ARBA" id="ARBA00023082"/>
    </source>
</evidence>
<dbReference type="NCBIfam" id="TIGR02937">
    <property type="entry name" value="sigma70-ECF"/>
    <property type="match status" value="1"/>
</dbReference>
<name>A0A140KZR5_9FIRM</name>
<keyword evidence="4" id="KW-0804">Transcription</keyword>
<dbReference type="InterPro" id="IPR013324">
    <property type="entry name" value="RNA_pol_sigma_r3/r4-like"/>
</dbReference>
<dbReference type="AlphaFoldDB" id="A0A140KZR5"/>
<dbReference type="Gene3D" id="1.10.10.10">
    <property type="entry name" value="Winged helix-like DNA-binding domain superfamily/Winged helix DNA-binding domain"/>
    <property type="match status" value="1"/>
</dbReference>
<dbReference type="CDD" id="cd06171">
    <property type="entry name" value="Sigma70_r4"/>
    <property type="match status" value="1"/>
</dbReference>
<dbReference type="GO" id="GO:0016987">
    <property type="term" value="F:sigma factor activity"/>
    <property type="evidence" value="ECO:0007669"/>
    <property type="project" value="UniProtKB-KW"/>
</dbReference>
<evidence type="ECO:0000313" key="8">
    <source>
        <dbReference type="Proteomes" id="UP000070456"/>
    </source>
</evidence>
<dbReference type="EMBL" id="LOEE01000076">
    <property type="protein sequence ID" value="KXG73790.1"/>
    <property type="molecule type" value="Genomic_DNA"/>
</dbReference>
<dbReference type="InterPro" id="IPR039425">
    <property type="entry name" value="RNA_pol_sigma-70-like"/>
</dbReference>